<evidence type="ECO:0000313" key="13">
    <source>
        <dbReference type="Proteomes" id="UP000859822"/>
    </source>
</evidence>
<dbReference type="EC" id="3.1.4.52" evidence="2"/>
<dbReference type="InterPro" id="IPR001633">
    <property type="entry name" value="EAL_dom"/>
</dbReference>
<keyword evidence="3" id="KW-1003">Cell membrane</keyword>
<dbReference type="PANTHER" id="PTHR33121">
    <property type="entry name" value="CYCLIC DI-GMP PHOSPHODIESTERASE PDEF"/>
    <property type="match status" value="1"/>
</dbReference>
<evidence type="ECO:0000256" key="4">
    <source>
        <dbReference type="ARBA" id="ARBA00022636"/>
    </source>
</evidence>
<evidence type="ECO:0000256" key="6">
    <source>
        <dbReference type="ARBA" id="ARBA00022801"/>
    </source>
</evidence>
<keyword evidence="8 10" id="KW-0472">Membrane</keyword>
<dbReference type="Gene3D" id="3.20.20.450">
    <property type="entry name" value="EAL domain"/>
    <property type="match status" value="1"/>
</dbReference>
<dbReference type="SUPFAM" id="SSF141868">
    <property type="entry name" value="EAL domain-like"/>
    <property type="match status" value="1"/>
</dbReference>
<accession>A0AAN5GV85</accession>
<feature type="transmembrane region" description="Helical" evidence="10">
    <location>
        <begin position="243"/>
        <end position="265"/>
    </location>
</feature>
<evidence type="ECO:0000256" key="5">
    <source>
        <dbReference type="ARBA" id="ARBA00022692"/>
    </source>
</evidence>
<proteinExistence type="predicted"/>
<dbReference type="FunFam" id="3.20.20.450:FF:000009">
    <property type="entry name" value="Cyclic diguanylate phosphodiesterase"/>
    <property type="match status" value="1"/>
</dbReference>
<keyword evidence="5 10" id="KW-0812">Transmembrane</keyword>
<dbReference type="InterPro" id="IPR035919">
    <property type="entry name" value="EAL_sf"/>
</dbReference>
<keyword evidence="4" id="KW-0973">c-di-GMP</keyword>
<evidence type="ECO:0000256" key="8">
    <source>
        <dbReference type="ARBA" id="ARBA00023136"/>
    </source>
</evidence>
<evidence type="ECO:0000259" key="11">
    <source>
        <dbReference type="PROSITE" id="PS50883"/>
    </source>
</evidence>
<dbReference type="AlphaFoldDB" id="A0AAN5GV85"/>
<evidence type="ECO:0000256" key="1">
    <source>
        <dbReference type="ARBA" id="ARBA00004651"/>
    </source>
</evidence>
<keyword evidence="7 10" id="KW-1133">Transmembrane helix</keyword>
<evidence type="ECO:0000256" key="9">
    <source>
        <dbReference type="ARBA" id="ARBA00034290"/>
    </source>
</evidence>
<dbReference type="EMBL" id="DABUHV010000009">
    <property type="protein sequence ID" value="HAN4353705.1"/>
    <property type="molecule type" value="Genomic_DNA"/>
</dbReference>
<evidence type="ECO:0000256" key="3">
    <source>
        <dbReference type="ARBA" id="ARBA00022475"/>
    </source>
</evidence>
<evidence type="ECO:0000256" key="10">
    <source>
        <dbReference type="SAM" id="Phobius"/>
    </source>
</evidence>
<name>A0AAN5GV85_ECOLX</name>
<reference evidence="12" key="1">
    <citation type="journal article" date="2018" name="Genome Biol.">
        <title>SKESA: strategic k-mer extension for scrupulous assemblies.</title>
        <authorList>
            <person name="Souvorov A."/>
            <person name="Agarwala R."/>
            <person name="Lipman D.J."/>
        </authorList>
    </citation>
    <scope>NUCLEOTIDE SEQUENCE</scope>
    <source>
        <strain evidence="12">489-16</strain>
    </source>
</reference>
<comment type="caution">
    <text evidence="12">The sequence shown here is derived from an EMBL/GenBank/DDBJ whole genome shotgun (WGS) entry which is preliminary data.</text>
</comment>
<dbReference type="Proteomes" id="UP000859822">
    <property type="component" value="Unassembled WGS sequence"/>
</dbReference>
<comment type="subcellular location">
    <subcellularLocation>
        <location evidence="1">Cell membrane</location>
        <topology evidence="1">Multi-pass membrane protein</topology>
    </subcellularLocation>
</comment>
<dbReference type="SMART" id="SM00052">
    <property type="entry name" value="EAL"/>
    <property type="match status" value="1"/>
</dbReference>
<organism evidence="12 13">
    <name type="scientific">Escherichia coli</name>
    <dbReference type="NCBI Taxonomy" id="562"/>
    <lineage>
        <taxon>Bacteria</taxon>
        <taxon>Pseudomonadati</taxon>
        <taxon>Pseudomonadota</taxon>
        <taxon>Gammaproteobacteria</taxon>
        <taxon>Enterobacterales</taxon>
        <taxon>Enterobacteriaceae</taxon>
        <taxon>Escherichia</taxon>
    </lineage>
</organism>
<reference evidence="12" key="2">
    <citation type="submission" date="2020-09" db="EMBL/GenBank/DDBJ databases">
        <authorList>
            <consortium name="NCBI Pathogen Detection Project"/>
        </authorList>
    </citation>
    <scope>NUCLEOTIDE SEQUENCE</scope>
    <source>
        <strain evidence="12">489-16</strain>
    </source>
</reference>
<dbReference type="InterPro" id="IPR024744">
    <property type="entry name" value="CSS-motif_dom"/>
</dbReference>
<keyword evidence="6 12" id="KW-0378">Hydrolase</keyword>
<dbReference type="Pfam" id="PF12792">
    <property type="entry name" value="CSS-motif"/>
    <property type="match status" value="1"/>
</dbReference>
<protein>
    <recommendedName>
        <fullName evidence="2">cyclic-guanylate-specific phosphodiesterase</fullName>
        <ecNumber evidence="2">3.1.4.52</ecNumber>
    </recommendedName>
</protein>
<dbReference type="CDD" id="cd01948">
    <property type="entry name" value="EAL"/>
    <property type="match status" value="1"/>
</dbReference>
<comment type="catalytic activity">
    <reaction evidence="9">
        <text>3',3'-c-di-GMP + H2O = 5'-phosphoguanylyl(3'-&gt;5')guanosine + H(+)</text>
        <dbReference type="Rhea" id="RHEA:24902"/>
        <dbReference type="ChEBI" id="CHEBI:15377"/>
        <dbReference type="ChEBI" id="CHEBI:15378"/>
        <dbReference type="ChEBI" id="CHEBI:58754"/>
        <dbReference type="ChEBI" id="CHEBI:58805"/>
        <dbReference type="EC" id="3.1.4.52"/>
    </reaction>
</comment>
<dbReference type="Pfam" id="PF00563">
    <property type="entry name" value="EAL"/>
    <property type="match status" value="1"/>
</dbReference>
<feature type="domain" description="EAL" evidence="11">
    <location>
        <begin position="268"/>
        <end position="516"/>
    </location>
</feature>
<evidence type="ECO:0000256" key="7">
    <source>
        <dbReference type="ARBA" id="ARBA00022989"/>
    </source>
</evidence>
<dbReference type="RefSeq" id="WP_001441899.1">
    <property type="nucleotide sequence ID" value="NZ_BFPE01000006.1"/>
</dbReference>
<sequence>MRTRHLVSLISGVLILSVLLPVGLSIWLAHQQVETSFIEELNTYSSRVAIRANKVATQGKDALQELERWQGAACSEAHLMEMRRVSYSYRYIQEVVYIDNNVPQCSSLEHESPPDTFPEPGKISKDGYRVWLTSHSDLGIIRYMVAMGTAHYVVMIDPASFIDVIPYSSWQIDAAIIGNAHNVVITSSDELAQGIITRLQKTPGEHIENNGIIYDIQPLPEMNISIITWASTKMLQKGWHRQVFIWLPLGLVIGLLAAMFVLRILRRIQSPHHRLQDAIENRDICVHYQPIVSLANGKIVGAEALARWPQTDGSWLSPDSFIPLAQQTGLSEPLTLLIIRSVFEDMGDWLRQHPQQHISINLESTVLTSEKIPQLLREMINHYQVNPRQIALELTEREFADPKTSAPIISRYREVGHEIYLDDFGTGYSSLSYLQDLDVDILKIDKSFVDALEYKNVTPHIIEMAKTLKLKMVAEGIETSKQEEWLRQHGVHYGQGWLYSKALPKEDFLRWAEQHL</sequence>
<dbReference type="GO" id="GO:0005886">
    <property type="term" value="C:plasma membrane"/>
    <property type="evidence" value="ECO:0007669"/>
    <property type="project" value="UniProtKB-SubCell"/>
</dbReference>
<evidence type="ECO:0000313" key="12">
    <source>
        <dbReference type="EMBL" id="HAN4353705.1"/>
    </source>
</evidence>
<dbReference type="PROSITE" id="PS50883">
    <property type="entry name" value="EAL"/>
    <property type="match status" value="1"/>
</dbReference>
<gene>
    <name evidence="12" type="primary">pdeB</name>
    <name evidence="12" type="ORF">IFC14_002145</name>
</gene>
<evidence type="ECO:0000256" key="2">
    <source>
        <dbReference type="ARBA" id="ARBA00012282"/>
    </source>
</evidence>
<dbReference type="GO" id="GO:0071111">
    <property type="term" value="F:cyclic-guanylate-specific phosphodiesterase activity"/>
    <property type="evidence" value="ECO:0007669"/>
    <property type="project" value="UniProtKB-EC"/>
</dbReference>
<dbReference type="PANTHER" id="PTHR33121:SF81">
    <property type="entry name" value="CYCLIC DI-GMP PHOSPHODIESTERASE PDEB-RELATED"/>
    <property type="match status" value="1"/>
</dbReference>
<dbReference type="InterPro" id="IPR050706">
    <property type="entry name" value="Cyclic-di-GMP_PDE-like"/>
</dbReference>